<dbReference type="RefSeq" id="WP_066845543.1">
    <property type="nucleotide sequence ID" value="NZ_CP019602.1"/>
</dbReference>
<evidence type="ECO:0000256" key="3">
    <source>
        <dbReference type="PROSITE-ProRule" id="PRU00464"/>
    </source>
</evidence>
<dbReference type="InterPro" id="IPR019808">
    <property type="entry name" value="Histidine_triad_CS"/>
</dbReference>
<accession>A0A1Z1FC46</accession>
<dbReference type="PROSITE" id="PS51084">
    <property type="entry name" value="HIT_2"/>
    <property type="match status" value="1"/>
</dbReference>
<dbReference type="EMBL" id="CP019602">
    <property type="protein sequence ID" value="ARU16335.1"/>
    <property type="molecule type" value="Genomic_DNA"/>
</dbReference>
<dbReference type="InterPro" id="IPR001310">
    <property type="entry name" value="Histidine_triad_HIT"/>
</dbReference>
<proteinExistence type="predicted"/>
<organism evidence="5 6">
    <name type="scientific">Croceicoccus marinus</name>
    <dbReference type="NCBI Taxonomy" id="450378"/>
    <lineage>
        <taxon>Bacteria</taxon>
        <taxon>Pseudomonadati</taxon>
        <taxon>Pseudomonadota</taxon>
        <taxon>Alphaproteobacteria</taxon>
        <taxon>Sphingomonadales</taxon>
        <taxon>Erythrobacteraceae</taxon>
        <taxon>Croceicoccus</taxon>
    </lineage>
</organism>
<dbReference type="Proteomes" id="UP000195807">
    <property type="component" value="Chromosome"/>
</dbReference>
<dbReference type="STRING" id="450378.GCA_001661675_01846"/>
<evidence type="ECO:0000259" key="4">
    <source>
        <dbReference type="PROSITE" id="PS51084"/>
    </source>
</evidence>
<evidence type="ECO:0000256" key="2">
    <source>
        <dbReference type="PIRSR" id="PIRSR601310-3"/>
    </source>
</evidence>
<name>A0A1Z1FC46_9SPHN</name>
<dbReference type="PRINTS" id="PR00332">
    <property type="entry name" value="HISTRIAD"/>
</dbReference>
<dbReference type="Gene3D" id="3.30.428.10">
    <property type="entry name" value="HIT-like"/>
    <property type="match status" value="1"/>
</dbReference>
<evidence type="ECO:0000256" key="1">
    <source>
        <dbReference type="PIRSR" id="PIRSR601310-1"/>
    </source>
</evidence>
<dbReference type="SUPFAM" id="SSF54197">
    <property type="entry name" value="HIT-like"/>
    <property type="match status" value="1"/>
</dbReference>
<dbReference type="InterPro" id="IPR036265">
    <property type="entry name" value="HIT-like_sf"/>
</dbReference>
<dbReference type="PROSITE" id="PS00892">
    <property type="entry name" value="HIT_1"/>
    <property type="match status" value="1"/>
</dbReference>
<dbReference type="AlphaFoldDB" id="A0A1Z1FC46"/>
<evidence type="ECO:0000313" key="5">
    <source>
        <dbReference type="EMBL" id="ARU16335.1"/>
    </source>
</evidence>
<dbReference type="Pfam" id="PF01230">
    <property type="entry name" value="HIT"/>
    <property type="match status" value="1"/>
</dbReference>
<dbReference type="KEGG" id="cman:A9D14_09195"/>
<dbReference type="InterPro" id="IPR011146">
    <property type="entry name" value="HIT-like"/>
</dbReference>
<sequence length="129" mass="13990">MSVTPVDPTQPYDSDNIFAKILRGEIPSTRVYEDEWAVAFEDIAPVAPIHVLVVPRGAYVSWDDFSQNAPAQEVAGYVKAIGNVARQLGLVEDGYRLINNIGPDGGQIVPHLHVHLLGGRTMGPMLTGQ</sequence>
<feature type="domain" description="HIT" evidence="4">
    <location>
        <begin position="17"/>
        <end position="127"/>
    </location>
</feature>
<dbReference type="CDD" id="cd01276">
    <property type="entry name" value="PKCI_related"/>
    <property type="match status" value="1"/>
</dbReference>
<evidence type="ECO:0000313" key="6">
    <source>
        <dbReference type="Proteomes" id="UP000195807"/>
    </source>
</evidence>
<keyword evidence="6" id="KW-1185">Reference proteome</keyword>
<dbReference type="GO" id="GO:0003824">
    <property type="term" value="F:catalytic activity"/>
    <property type="evidence" value="ECO:0007669"/>
    <property type="project" value="InterPro"/>
</dbReference>
<feature type="short sequence motif" description="Histidine triad motif" evidence="2 3">
    <location>
        <begin position="111"/>
        <end position="115"/>
    </location>
</feature>
<gene>
    <name evidence="5" type="ORF">A9D14_09195</name>
</gene>
<dbReference type="OrthoDB" id="9784774at2"/>
<protein>
    <submittedName>
        <fullName evidence="5">Histidine triad nucleotide-binding protein</fullName>
    </submittedName>
</protein>
<reference evidence="5 6" key="1">
    <citation type="submission" date="2017-01" db="EMBL/GenBank/DDBJ databases">
        <title>Complete genome sequence of esterase-producing bacterium Croceicoccus marinus E4A9.</title>
        <authorList>
            <person name="Wu Y.-H."/>
            <person name="Cheng H."/>
            <person name="Xu L."/>
            <person name="Huo Y.-Y."/>
            <person name="Wang C.-S."/>
            <person name="Xu X.-W."/>
        </authorList>
    </citation>
    <scope>NUCLEOTIDE SEQUENCE [LARGE SCALE GENOMIC DNA]</scope>
    <source>
        <strain evidence="5 6">E4A9</strain>
    </source>
</reference>
<dbReference type="PANTHER" id="PTHR23089">
    <property type="entry name" value="HISTIDINE TRIAD HIT PROTEIN"/>
    <property type="match status" value="1"/>
</dbReference>
<feature type="active site" description="Tele-AMP-histidine intermediate" evidence="1">
    <location>
        <position position="113"/>
    </location>
</feature>